<organism evidence="3 4">
    <name type="scientific">Aureobasidium pullulans</name>
    <name type="common">Black yeast</name>
    <name type="synonym">Pullularia pullulans</name>
    <dbReference type="NCBI Taxonomy" id="5580"/>
    <lineage>
        <taxon>Eukaryota</taxon>
        <taxon>Fungi</taxon>
        <taxon>Dikarya</taxon>
        <taxon>Ascomycota</taxon>
        <taxon>Pezizomycotina</taxon>
        <taxon>Dothideomycetes</taxon>
        <taxon>Dothideomycetidae</taxon>
        <taxon>Dothideales</taxon>
        <taxon>Saccotheciaceae</taxon>
        <taxon>Aureobasidium</taxon>
    </lineage>
</organism>
<sequence>MAIKTSMNQRKQRPTDPPDFRDRLEAIVSKTGFVDQAVCLAVGQFDRVAVKHAEAFEHQLAFFLLLCEKFEEKQGRKVPMVFQDPAFKSSEEFVLSALAEGEVVEHPDAVKYMTSSSFVFTPYVQNDVFASTILHKRPVLYIGNNVDSDYIHPMGQVLARKYIRKVYMTSDHTFGPDMQEFVRQTDAFHSYYEKHILDHEYDQKNDLVAAFRNVWVHHPKEQHSISGFSNEPALRFTAVRSISTKPSTRRRPASADAMSSASDDTALSSTFEDLCVK</sequence>
<reference evidence="3 4" key="1">
    <citation type="submission" date="2023-11" db="EMBL/GenBank/DDBJ databases">
        <title>Draft genome sequence and annotation of the polyextremotolerant black yeast-like fungus Aureobasidium pullulans NRRL 62042.</title>
        <authorList>
            <person name="Dielentheis-Frenken M.R.E."/>
            <person name="Wibberg D."/>
            <person name="Blank L.M."/>
            <person name="Tiso T."/>
        </authorList>
    </citation>
    <scope>NUCLEOTIDE SEQUENCE [LARGE SCALE GENOMIC DNA]</scope>
    <source>
        <strain evidence="3 4">NRRL 62042</strain>
    </source>
</reference>
<dbReference type="InterPro" id="IPR012942">
    <property type="entry name" value="SRR1-like"/>
</dbReference>
<protein>
    <recommendedName>
        <fullName evidence="2">SRR1-like domain-containing protein</fullName>
    </recommendedName>
</protein>
<dbReference type="PANTHER" id="PTHR42080:SF1">
    <property type="entry name" value="SRR1-LIKE DOMAIN-CONTAINING PROTEIN"/>
    <property type="match status" value="1"/>
</dbReference>
<accession>A0ABR0THF8</accession>
<evidence type="ECO:0000256" key="1">
    <source>
        <dbReference type="SAM" id="MobiDB-lite"/>
    </source>
</evidence>
<feature type="region of interest" description="Disordered" evidence="1">
    <location>
        <begin position="1"/>
        <end position="20"/>
    </location>
</feature>
<keyword evidence="4" id="KW-1185">Reference proteome</keyword>
<evidence type="ECO:0000313" key="4">
    <source>
        <dbReference type="Proteomes" id="UP001341245"/>
    </source>
</evidence>
<dbReference type="EMBL" id="JASGXD010000008">
    <property type="protein sequence ID" value="KAK6003874.1"/>
    <property type="molecule type" value="Genomic_DNA"/>
</dbReference>
<evidence type="ECO:0000259" key="2">
    <source>
        <dbReference type="Pfam" id="PF07985"/>
    </source>
</evidence>
<dbReference type="PANTHER" id="PTHR42080">
    <property type="entry name" value="SRR1 DOMAIN-CONTAINING PROTEIN"/>
    <property type="match status" value="1"/>
</dbReference>
<gene>
    <name evidence="3" type="ORF">QM012_008724</name>
</gene>
<proteinExistence type="predicted"/>
<feature type="domain" description="SRR1-like" evidence="2">
    <location>
        <begin position="29"/>
        <end position="167"/>
    </location>
</feature>
<dbReference type="Pfam" id="PF07985">
    <property type="entry name" value="SRR1"/>
    <property type="match status" value="1"/>
</dbReference>
<dbReference type="Proteomes" id="UP001341245">
    <property type="component" value="Unassembled WGS sequence"/>
</dbReference>
<evidence type="ECO:0000313" key="3">
    <source>
        <dbReference type="EMBL" id="KAK6003874.1"/>
    </source>
</evidence>
<feature type="region of interest" description="Disordered" evidence="1">
    <location>
        <begin position="242"/>
        <end position="262"/>
    </location>
</feature>
<comment type="caution">
    <text evidence="3">The sequence shown here is derived from an EMBL/GenBank/DDBJ whole genome shotgun (WGS) entry which is preliminary data.</text>
</comment>
<name>A0ABR0THF8_AURPU</name>